<name>A0AAN6M399_9PLEO</name>
<comment type="caution">
    <text evidence="2">The sequence shown here is derived from an EMBL/GenBank/DDBJ whole genome shotgun (WGS) entry which is preliminary data.</text>
</comment>
<sequence>MYAFLGNKPHADDEVINAGFGLGYGNWLHPIVDNTELDASNVTDSLSSASENNAPLDISLTPVRRGRGRPRVNTPRDESAVEKRRAQVREAQRAYQKRKDSATASERRRCDDVLQVLSDLSMDVEALLQAAADSGAIKEEGELPDHIRRLWSTYDTVINSACLGPELRLLQVKNERRQAAHANATWSGTETPAPPHPRDSMDLDIKQVNETTLMTNFGTAQLHYPDPNPRGMFQMCREQQPGFHPTRNAA</sequence>
<dbReference type="EMBL" id="WVTA01000002">
    <property type="protein sequence ID" value="KAK3215584.1"/>
    <property type="molecule type" value="Genomic_DNA"/>
</dbReference>
<evidence type="ECO:0000313" key="3">
    <source>
        <dbReference type="Proteomes" id="UP001280581"/>
    </source>
</evidence>
<dbReference type="CDD" id="cd14688">
    <property type="entry name" value="bZIP_YAP"/>
    <property type="match status" value="1"/>
</dbReference>
<dbReference type="PANTHER" id="PTHR40618:SF1">
    <property type="entry name" value="B-ZIP TRANSCRIPTION FACTOR (EUROFUNG)"/>
    <property type="match status" value="1"/>
</dbReference>
<protein>
    <recommendedName>
        <fullName evidence="4">BZIP domain-containing protein</fullName>
    </recommendedName>
</protein>
<evidence type="ECO:0000256" key="1">
    <source>
        <dbReference type="SAM" id="MobiDB-lite"/>
    </source>
</evidence>
<accession>A0AAN6M399</accession>
<dbReference type="PANTHER" id="PTHR40618">
    <property type="entry name" value="B-ZIP TRANSCRIPTION FACTOR (EUROFUNG)-RELATED"/>
    <property type="match status" value="1"/>
</dbReference>
<feature type="compositionally biased region" description="Basic and acidic residues" evidence="1">
    <location>
        <begin position="74"/>
        <end position="107"/>
    </location>
</feature>
<organism evidence="2 3">
    <name type="scientific">Pseudopithomyces chartarum</name>
    <dbReference type="NCBI Taxonomy" id="1892770"/>
    <lineage>
        <taxon>Eukaryota</taxon>
        <taxon>Fungi</taxon>
        <taxon>Dikarya</taxon>
        <taxon>Ascomycota</taxon>
        <taxon>Pezizomycotina</taxon>
        <taxon>Dothideomycetes</taxon>
        <taxon>Pleosporomycetidae</taxon>
        <taxon>Pleosporales</taxon>
        <taxon>Massarineae</taxon>
        <taxon>Didymosphaeriaceae</taxon>
        <taxon>Pseudopithomyces</taxon>
    </lineage>
</organism>
<dbReference type="Gene3D" id="1.20.5.170">
    <property type="match status" value="1"/>
</dbReference>
<dbReference type="Proteomes" id="UP001280581">
    <property type="component" value="Unassembled WGS sequence"/>
</dbReference>
<evidence type="ECO:0008006" key="4">
    <source>
        <dbReference type="Google" id="ProtNLM"/>
    </source>
</evidence>
<evidence type="ECO:0000313" key="2">
    <source>
        <dbReference type="EMBL" id="KAK3215584.1"/>
    </source>
</evidence>
<proteinExistence type="predicted"/>
<feature type="region of interest" description="Disordered" evidence="1">
    <location>
        <begin position="60"/>
        <end position="107"/>
    </location>
</feature>
<gene>
    <name evidence="2" type="ORF">GRF29_8g450268</name>
</gene>
<dbReference type="AlphaFoldDB" id="A0AAN6M399"/>
<keyword evidence="3" id="KW-1185">Reference proteome</keyword>
<reference evidence="2 3" key="1">
    <citation type="submission" date="2021-02" db="EMBL/GenBank/DDBJ databases">
        <title>Genome assembly of Pseudopithomyces chartarum.</title>
        <authorList>
            <person name="Jauregui R."/>
            <person name="Singh J."/>
            <person name="Voisey C."/>
        </authorList>
    </citation>
    <scope>NUCLEOTIDE SEQUENCE [LARGE SCALE GENOMIC DNA]</scope>
    <source>
        <strain evidence="2 3">AGR01</strain>
    </source>
</reference>